<accession>A0A4U8S608</accession>
<comment type="caution">
    <text evidence="2">The sequence shown here is derived from an EMBL/GenBank/DDBJ whole genome shotgun (WGS) entry which is preliminary data.</text>
</comment>
<protein>
    <submittedName>
        <fullName evidence="2">Uncharacterized protein</fullName>
    </submittedName>
</protein>
<gene>
    <name evidence="2" type="ORF">LS81_008755</name>
</gene>
<reference evidence="2 3" key="1">
    <citation type="journal article" date="2014" name="Genome Announc.">
        <title>Draft genome sequences of eight enterohepatic helicobacter species isolated from both laboratory and wild rodents.</title>
        <authorList>
            <person name="Sheh A."/>
            <person name="Shen Z."/>
            <person name="Fox J.G."/>
        </authorList>
    </citation>
    <scope>NUCLEOTIDE SEQUENCE [LARGE SCALE GENOMIC DNA]</scope>
    <source>
        <strain evidence="2 3">ATCC 700114</strain>
    </source>
</reference>
<dbReference type="RefSeq" id="WP_081956000.1">
    <property type="nucleotide sequence ID" value="NZ_JRPL02000025.1"/>
</dbReference>
<evidence type="ECO:0000313" key="2">
    <source>
        <dbReference type="EMBL" id="TLD81318.1"/>
    </source>
</evidence>
<sequence length="62" mass="6755">MYDLTKNIGLGLFVNGTFALLNGDFGIMPIVISLGSVCIMYMSIKLDERSKNGSNNTHNSNN</sequence>
<keyword evidence="1" id="KW-1133">Transmembrane helix</keyword>
<proteinExistence type="predicted"/>
<evidence type="ECO:0000256" key="1">
    <source>
        <dbReference type="SAM" id="Phobius"/>
    </source>
</evidence>
<dbReference type="AlphaFoldDB" id="A0A4U8S608"/>
<organism evidence="2 3">
    <name type="scientific">Helicobacter trogontum</name>
    <dbReference type="NCBI Taxonomy" id="50960"/>
    <lineage>
        <taxon>Bacteria</taxon>
        <taxon>Pseudomonadati</taxon>
        <taxon>Campylobacterota</taxon>
        <taxon>Epsilonproteobacteria</taxon>
        <taxon>Campylobacterales</taxon>
        <taxon>Helicobacteraceae</taxon>
        <taxon>Helicobacter</taxon>
    </lineage>
</organism>
<keyword evidence="1" id="KW-0472">Membrane</keyword>
<dbReference type="EMBL" id="JRPL02000025">
    <property type="protein sequence ID" value="TLD81318.1"/>
    <property type="molecule type" value="Genomic_DNA"/>
</dbReference>
<dbReference type="Proteomes" id="UP000029878">
    <property type="component" value="Unassembled WGS sequence"/>
</dbReference>
<evidence type="ECO:0000313" key="3">
    <source>
        <dbReference type="Proteomes" id="UP000029878"/>
    </source>
</evidence>
<keyword evidence="1" id="KW-0812">Transmembrane</keyword>
<dbReference type="OrthoDB" id="9898863at2"/>
<name>A0A4U8S608_9HELI</name>
<feature type="transmembrane region" description="Helical" evidence="1">
    <location>
        <begin position="25"/>
        <end position="44"/>
    </location>
</feature>